<dbReference type="SMART" id="SM01163">
    <property type="entry name" value="DUF1785"/>
    <property type="match status" value="1"/>
</dbReference>
<dbReference type="SUPFAM" id="SSF53098">
    <property type="entry name" value="Ribonuclease H-like"/>
    <property type="match status" value="1"/>
</dbReference>
<comment type="caution">
    <text evidence="7">The sequence shown here is derived from an EMBL/GenBank/DDBJ whole genome shotgun (WGS) entry which is preliminary data.</text>
</comment>
<feature type="compositionally biased region" description="Polar residues" evidence="4">
    <location>
        <begin position="144"/>
        <end position="154"/>
    </location>
</feature>
<evidence type="ECO:0000259" key="6">
    <source>
        <dbReference type="PROSITE" id="PS50822"/>
    </source>
</evidence>
<accession>A0A6A3BDJ3</accession>
<evidence type="ECO:0000256" key="2">
    <source>
        <dbReference type="ARBA" id="ARBA00022491"/>
    </source>
</evidence>
<feature type="region of interest" description="Disordered" evidence="4">
    <location>
        <begin position="1"/>
        <end position="132"/>
    </location>
</feature>
<evidence type="ECO:0000313" key="8">
    <source>
        <dbReference type="Proteomes" id="UP000436088"/>
    </source>
</evidence>
<gene>
    <name evidence="7" type="ORF">F3Y22_tig00110187pilonHSYRG00508</name>
</gene>
<evidence type="ECO:0000259" key="5">
    <source>
        <dbReference type="PROSITE" id="PS50821"/>
    </source>
</evidence>
<name>A0A6A3BDJ3_HIBSY</name>
<dbReference type="Pfam" id="PF16486">
    <property type="entry name" value="ArgoN"/>
    <property type="match status" value="1"/>
</dbReference>
<dbReference type="Pfam" id="PF08699">
    <property type="entry name" value="ArgoL1"/>
    <property type="match status" value="1"/>
</dbReference>
<evidence type="ECO:0000256" key="1">
    <source>
        <dbReference type="ARBA" id="ARBA00008201"/>
    </source>
</evidence>
<dbReference type="InterPro" id="IPR036397">
    <property type="entry name" value="RNaseH_sf"/>
</dbReference>
<organism evidence="7 8">
    <name type="scientific">Hibiscus syriacus</name>
    <name type="common">Rose of Sharon</name>
    <dbReference type="NCBI Taxonomy" id="106335"/>
    <lineage>
        <taxon>Eukaryota</taxon>
        <taxon>Viridiplantae</taxon>
        <taxon>Streptophyta</taxon>
        <taxon>Embryophyta</taxon>
        <taxon>Tracheophyta</taxon>
        <taxon>Spermatophyta</taxon>
        <taxon>Magnoliopsida</taxon>
        <taxon>eudicotyledons</taxon>
        <taxon>Gunneridae</taxon>
        <taxon>Pentapetalae</taxon>
        <taxon>rosids</taxon>
        <taxon>malvids</taxon>
        <taxon>Malvales</taxon>
        <taxon>Malvaceae</taxon>
        <taxon>Malvoideae</taxon>
        <taxon>Hibiscus</taxon>
    </lineage>
</organism>
<feature type="compositionally biased region" description="Gly residues" evidence="4">
    <location>
        <begin position="93"/>
        <end position="103"/>
    </location>
</feature>
<dbReference type="EMBL" id="VEPZ02000867">
    <property type="protein sequence ID" value="KAE8715066.1"/>
    <property type="molecule type" value="Genomic_DNA"/>
</dbReference>
<feature type="region of interest" description="Disordered" evidence="4">
    <location>
        <begin position="144"/>
        <end position="166"/>
    </location>
</feature>
<dbReference type="AlphaFoldDB" id="A0A6A3BDJ3"/>
<dbReference type="GO" id="GO:1990904">
    <property type="term" value="C:ribonucleoprotein complex"/>
    <property type="evidence" value="ECO:0007669"/>
    <property type="project" value="UniProtKB-KW"/>
</dbReference>
<feature type="domain" description="Piwi" evidence="6">
    <location>
        <begin position="570"/>
        <end position="720"/>
    </location>
</feature>
<dbReference type="SUPFAM" id="SSF101690">
    <property type="entry name" value="PAZ domain"/>
    <property type="match status" value="1"/>
</dbReference>
<feature type="compositionally biased region" description="Gly residues" evidence="4">
    <location>
        <begin position="37"/>
        <end position="53"/>
    </location>
</feature>
<evidence type="ECO:0000256" key="4">
    <source>
        <dbReference type="SAM" id="MobiDB-lite"/>
    </source>
</evidence>
<feature type="compositionally biased region" description="Basic and acidic residues" evidence="4">
    <location>
        <begin position="14"/>
        <end position="23"/>
    </location>
</feature>
<keyword evidence="8" id="KW-1185">Reference proteome</keyword>
<dbReference type="Gene3D" id="3.30.420.10">
    <property type="entry name" value="Ribonuclease H-like superfamily/Ribonuclease H"/>
    <property type="match status" value="1"/>
</dbReference>
<sequence>MASGGDSGRRGGRHSRESVRSSEGRGTGQHECTASGGYAGGGGGNGWRGGGGPPSQSERPIYSQVVQSSGGRGGGLPTKPERPSYRQVVQSPGGRGGGTGGAPSGRPIAAPSPDPGVSRVALPSTPHPAPDSVVKNVTEQLASTSLASGSQSKHNPIMQPDKGGKASDSTVKFVVNHFLVDFDCERIISLYDVDIKPVESPTNEGPAKLSKLILSNIRKKLFTHDSKLPLLKTAYDGEKNIFSATQLPEEEFQVELFEGEDIKSGKYAFSIKLVKELELGKLMDYLTNNVSLVPRDILQGMDVVMNENPVMHMIRTGRSFLPTEASPADYLGQGITASTGIFYSLKLTFQGMALCLDYSVLAFHKKMRVLDFLAENIADFNVNNFQASREAVKEALKKLKVNVTHRHTKQMYVIVGLTPEDTRNVSFPDGNNAQERIGIVDYFRKKHKKDITYLDIPCLDVSRKNRVSFLETRNIIKNFGIGVDTNMTPVKARLIKSPVLKLSDPKGKVMTITVKQPTCQWNLVRNAVVKGKEIQRWGVIDFTRDLKCDQLNQFISKLRPSREGRGNLQFLLCVLSKKDEDGYKNLKWIWETKIGVVTQCCLSSKAKIGKDQYLANLGLKINAKLGGSNVEVELKDPLLQFHGEGHVMFVGADVNHPAPHDKNSPSIAAVVATMNWPKANRYAARVRPQSHRKEQIAEFGTMCLELVQSYARLNNVRPEKNCDLP</sequence>
<dbReference type="InterPro" id="IPR003100">
    <property type="entry name" value="PAZ_dom"/>
</dbReference>
<proteinExistence type="inferred from homology"/>
<dbReference type="Gene3D" id="3.40.50.2300">
    <property type="match status" value="2"/>
</dbReference>
<keyword evidence="2" id="KW-0678">Repressor</keyword>
<dbReference type="Proteomes" id="UP000436088">
    <property type="component" value="Unassembled WGS sequence"/>
</dbReference>
<dbReference type="Pfam" id="PF02170">
    <property type="entry name" value="PAZ"/>
    <property type="match status" value="1"/>
</dbReference>
<dbReference type="InterPro" id="IPR014811">
    <property type="entry name" value="ArgoL1"/>
</dbReference>
<evidence type="ECO:0000256" key="3">
    <source>
        <dbReference type="ARBA" id="ARBA00023274"/>
    </source>
</evidence>
<dbReference type="InterPro" id="IPR003165">
    <property type="entry name" value="Piwi"/>
</dbReference>
<dbReference type="Pfam" id="PF02171">
    <property type="entry name" value="Piwi"/>
    <property type="match status" value="1"/>
</dbReference>
<dbReference type="Gene3D" id="2.170.260.10">
    <property type="entry name" value="paz domain"/>
    <property type="match status" value="1"/>
</dbReference>
<keyword evidence="3" id="KW-0687">Ribonucleoprotein</keyword>
<dbReference type="InterPro" id="IPR032474">
    <property type="entry name" value="Argonaute_N"/>
</dbReference>
<protein>
    <submittedName>
        <fullName evidence="7">Argonaute protein group, putative isoform 2</fullName>
    </submittedName>
</protein>
<dbReference type="PROSITE" id="PS50821">
    <property type="entry name" value="PAZ"/>
    <property type="match status" value="1"/>
</dbReference>
<evidence type="ECO:0000313" key="7">
    <source>
        <dbReference type="EMBL" id="KAE8715066.1"/>
    </source>
</evidence>
<dbReference type="GO" id="GO:0051607">
    <property type="term" value="P:defense response to virus"/>
    <property type="evidence" value="ECO:0007669"/>
    <property type="project" value="UniProtKB-ARBA"/>
</dbReference>
<dbReference type="InterPro" id="IPR012337">
    <property type="entry name" value="RNaseH-like_sf"/>
</dbReference>
<dbReference type="SMART" id="SM00949">
    <property type="entry name" value="PAZ"/>
    <property type="match status" value="1"/>
</dbReference>
<dbReference type="PROSITE" id="PS50822">
    <property type="entry name" value="PIWI"/>
    <property type="match status" value="1"/>
</dbReference>
<reference evidence="7" key="1">
    <citation type="submission" date="2019-09" db="EMBL/GenBank/DDBJ databases">
        <title>Draft genome information of white flower Hibiscus syriacus.</title>
        <authorList>
            <person name="Kim Y.-M."/>
        </authorList>
    </citation>
    <scope>NUCLEOTIDE SEQUENCE [LARGE SCALE GENOMIC DNA]</scope>
    <source>
        <strain evidence="7">YM2019G1</strain>
    </source>
</reference>
<dbReference type="InterPro" id="IPR036085">
    <property type="entry name" value="PAZ_dom_sf"/>
</dbReference>
<dbReference type="GO" id="GO:0003723">
    <property type="term" value="F:RNA binding"/>
    <property type="evidence" value="ECO:0007669"/>
    <property type="project" value="InterPro"/>
</dbReference>
<dbReference type="PANTHER" id="PTHR22891">
    <property type="entry name" value="EUKARYOTIC TRANSLATION INITIATION FACTOR 2C"/>
    <property type="match status" value="1"/>
</dbReference>
<comment type="similarity">
    <text evidence="1">Belongs to the argonaute family. Ago subfamily.</text>
</comment>
<dbReference type="CDD" id="cd02846">
    <property type="entry name" value="PAZ_argonaute_like"/>
    <property type="match status" value="1"/>
</dbReference>
<feature type="domain" description="PAZ" evidence="5">
    <location>
        <begin position="368"/>
        <end position="471"/>
    </location>
</feature>